<dbReference type="PANTHER" id="PTHR34406">
    <property type="entry name" value="PROTEIN YCEI"/>
    <property type="match status" value="1"/>
</dbReference>
<dbReference type="Proteomes" id="UP000312512">
    <property type="component" value="Unassembled WGS sequence"/>
</dbReference>
<name>A0A5C4WP98_9ACTN</name>
<evidence type="ECO:0000313" key="3">
    <source>
        <dbReference type="Proteomes" id="UP000312512"/>
    </source>
</evidence>
<dbReference type="InterPro" id="IPR036761">
    <property type="entry name" value="TTHA0802/YceI-like_sf"/>
</dbReference>
<reference evidence="2 3" key="1">
    <citation type="submission" date="2019-10" db="EMBL/GenBank/DDBJ databases">
        <title>Nonomuraea sp. nov., isolated from Phyllanthus amarus.</title>
        <authorList>
            <person name="Klykleung N."/>
            <person name="Tanasupawat S."/>
        </authorList>
    </citation>
    <scope>NUCLEOTIDE SEQUENCE [LARGE SCALE GENOMIC DNA]</scope>
    <source>
        <strain evidence="2 3">PA1-10</strain>
    </source>
</reference>
<keyword evidence="3" id="KW-1185">Reference proteome</keyword>
<comment type="similarity">
    <text evidence="1">Belongs to the UPF0312 family.</text>
</comment>
<dbReference type="SMART" id="SM00867">
    <property type="entry name" value="YceI"/>
    <property type="match status" value="1"/>
</dbReference>
<dbReference type="InterPro" id="IPR007372">
    <property type="entry name" value="Lipid/polyisoprenoid-bd_YceI"/>
</dbReference>
<dbReference type="PANTHER" id="PTHR34406:SF1">
    <property type="entry name" value="PROTEIN YCEI"/>
    <property type="match status" value="1"/>
</dbReference>
<proteinExistence type="inferred from homology"/>
<dbReference type="EMBL" id="VDLX02000004">
    <property type="protein sequence ID" value="KAB8195568.1"/>
    <property type="molecule type" value="Genomic_DNA"/>
</dbReference>
<dbReference type="Pfam" id="PF04264">
    <property type="entry name" value="YceI"/>
    <property type="match status" value="1"/>
</dbReference>
<sequence>MVVKTTRTGLGSKAGHDLTIEVTRWHGEATVDLADPAGSSVTVEADAGSLEVREGTGGVKPLTGSDRDQIKKIIREKVLHTDRHPSIGFRSTRVEGTAESFHIEGDLTIAGTTRPLVVQGYVAEGRVHGSATVVQSRWGIRPYSALLGALKLNDEVEVRFEVALEPEQ</sequence>
<accession>A0A5C4WP98</accession>
<dbReference type="OrthoDB" id="3724977at2"/>
<comment type="caution">
    <text evidence="2">The sequence shown here is derived from an EMBL/GenBank/DDBJ whole genome shotgun (WGS) entry which is preliminary data.</text>
</comment>
<organism evidence="2 3">
    <name type="scientific">Nonomuraea phyllanthi</name>
    <dbReference type="NCBI Taxonomy" id="2219224"/>
    <lineage>
        <taxon>Bacteria</taxon>
        <taxon>Bacillati</taxon>
        <taxon>Actinomycetota</taxon>
        <taxon>Actinomycetes</taxon>
        <taxon>Streptosporangiales</taxon>
        <taxon>Streptosporangiaceae</taxon>
        <taxon>Nonomuraea</taxon>
    </lineage>
</organism>
<evidence type="ECO:0000313" key="2">
    <source>
        <dbReference type="EMBL" id="KAB8195568.1"/>
    </source>
</evidence>
<dbReference type="Gene3D" id="2.40.128.110">
    <property type="entry name" value="Lipid/polyisoprenoid-binding, YceI-like"/>
    <property type="match status" value="1"/>
</dbReference>
<gene>
    <name evidence="2" type="ORF">FH608_014105</name>
</gene>
<dbReference type="AlphaFoldDB" id="A0A5C4WP98"/>
<dbReference type="SUPFAM" id="SSF101874">
    <property type="entry name" value="YceI-like"/>
    <property type="match status" value="1"/>
</dbReference>
<evidence type="ECO:0000256" key="1">
    <source>
        <dbReference type="ARBA" id="ARBA00008812"/>
    </source>
</evidence>
<protein>
    <submittedName>
        <fullName evidence="2">YceI family protein</fullName>
    </submittedName>
</protein>
<accession>A0A5P9Z6T1</accession>